<dbReference type="EMBL" id="HBGA01023819">
    <property type="protein sequence ID" value="CAD8997914.1"/>
    <property type="molecule type" value="Transcribed_RNA"/>
</dbReference>
<accession>A0A7S1I1G3</accession>
<dbReference type="AlphaFoldDB" id="A0A7S1I1G3"/>
<evidence type="ECO:0000313" key="1">
    <source>
        <dbReference type="EMBL" id="CAD8997914.1"/>
    </source>
</evidence>
<proteinExistence type="predicted"/>
<reference evidence="1" key="1">
    <citation type="submission" date="2021-01" db="EMBL/GenBank/DDBJ databases">
        <authorList>
            <person name="Corre E."/>
            <person name="Pelletier E."/>
            <person name="Niang G."/>
            <person name="Scheremetjew M."/>
            <person name="Finn R."/>
            <person name="Kale V."/>
            <person name="Holt S."/>
            <person name="Cochrane G."/>
            <person name="Meng A."/>
            <person name="Brown T."/>
            <person name="Cohen L."/>
        </authorList>
    </citation>
    <scope>NUCLEOTIDE SEQUENCE</scope>
    <source>
        <strain evidence="1">NIES-381</strain>
    </source>
</reference>
<gene>
    <name evidence="1" type="ORF">EGYM00392_LOCUS8983</name>
</gene>
<name>A0A7S1I1G3_9EUGL</name>
<sequence length="129" mass="14375">MYATMPLYHAIHSMHIFHPIHPINTFEIYPQASILERPDAQRERKTCGVVGGCREGEVWVRTCTHKMHQLFRNGTLIAHTSALENAFLGTYHGCVLDAQCKRTAGGFKSGVPFAHTSAHYTPENALLGT</sequence>
<protein>
    <submittedName>
        <fullName evidence="1">Uncharacterized protein</fullName>
    </submittedName>
</protein>
<organism evidence="1">
    <name type="scientific">Eutreptiella gymnastica</name>
    <dbReference type="NCBI Taxonomy" id="73025"/>
    <lineage>
        <taxon>Eukaryota</taxon>
        <taxon>Discoba</taxon>
        <taxon>Euglenozoa</taxon>
        <taxon>Euglenida</taxon>
        <taxon>Spirocuta</taxon>
        <taxon>Euglenophyceae</taxon>
        <taxon>Eutreptiales</taxon>
        <taxon>Eutreptiaceae</taxon>
        <taxon>Eutreptiella</taxon>
    </lineage>
</organism>